<sequence>MEESNEELRVIPELYFLIAKFLSGGPLKETAKTLLKELETIEVLPRRLDWEGNEHAQSYDELASQHADISWRRLVSVCERALCIARKAPAALSGGEAAPEPGGAGGAPDADPGGAGGELAARLSLLSETLVRPKPKYASFKQDHTLVRRLVSRELGVGAASVAGGRGGQAMLPPRLLGGLQLQRRTLGHLSAVYCVVLDCTGRYVMTGADDMLIKIWSAADARLVATLRGVGAEVTDVCVSADGALLAAGSVDRLVRVWALADAEPRAVLAAHAGTITSVHWAPPARADVRWLASTSTDCSVAFWTCSPDGHFLSQPVQYVERMRPGVCHMICAAWSAGGAFLAAGSADHHVRIYTVEHEPGGPKRVLETPRTTTPKDGSAALWTLHATQWRHVLLRPEPAPGDKRLKMTMVCWDRSDAFVLTAVSDCTVRVWCARSGAAVRALRGHRDEAYVLEAHPFLPAVFLSAGHDGQLLVGGGAASVAATDSHGHLLLLGLGRGHRLYSQLPTELFFHTDYRPVVVDALGGAHDEQTDTPPHLLPPPFLVDVEGAPHPPQFQRLVPGRENLALSQLIPAADAPRSRIDSLIEALAAPGGGADEAPPAHDQHGG</sequence>
<evidence type="ECO:0000256" key="1">
    <source>
        <dbReference type="PROSITE-ProRule" id="PRU00221"/>
    </source>
</evidence>
<dbReference type="SMART" id="SM00320">
    <property type="entry name" value="WD40"/>
    <property type="match status" value="6"/>
</dbReference>
<protein>
    <submittedName>
        <fullName evidence="5">PH-interacting protein-like</fullName>
    </submittedName>
</protein>
<keyword evidence="1" id="KW-0853">WD repeat</keyword>
<dbReference type="GO" id="GO:0006357">
    <property type="term" value="P:regulation of transcription by RNA polymerase II"/>
    <property type="evidence" value="ECO:0007669"/>
    <property type="project" value="TreeGrafter"/>
</dbReference>
<dbReference type="InterPro" id="IPR001680">
    <property type="entry name" value="WD40_rpt"/>
</dbReference>
<feature type="repeat" description="WD" evidence="1">
    <location>
        <begin position="186"/>
        <end position="227"/>
    </location>
</feature>
<dbReference type="GO" id="GO:0005634">
    <property type="term" value="C:nucleus"/>
    <property type="evidence" value="ECO:0007669"/>
    <property type="project" value="TreeGrafter"/>
</dbReference>
<dbReference type="InParanoid" id="A0A7E5WZ45"/>
<dbReference type="InterPro" id="IPR015943">
    <property type="entry name" value="WD40/YVTN_repeat-like_dom_sf"/>
</dbReference>
<feature type="compositionally biased region" description="Low complexity" evidence="2">
    <location>
        <begin position="93"/>
        <end position="112"/>
    </location>
</feature>
<dbReference type="Gene3D" id="2.130.10.10">
    <property type="entry name" value="YVTN repeat-like/Quinoprotein amine dehydrogenase"/>
    <property type="match status" value="2"/>
</dbReference>
<feature type="region of interest" description="Disordered" evidence="2">
    <location>
        <begin position="93"/>
        <end position="113"/>
    </location>
</feature>
<dbReference type="PANTHER" id="PTHR16266:SF17">
    <property type="entry name" value="BRWD3"/>
    <property type="match status" value="1"/>
</dbReference>
<dbReference type="KEGG" id="tnl:113506814"/>
<dbReference type="GeneID" id="113506814"/>
<dbReference type="Proteomes" id="UP000322000">
    <property type="component" value="Chromosome 26"/>
</dbReference>
<accession>A0A7E5WZ45</accession>
<dbReference type="OrthoDB" id="10265743at2759"/>
<evidence type="ECO:0000313" key="5">
    <source>
        <dbReference type="RefSeq" id="XP_026745451.1"/>
    </source>
</evidence>
<dbReference type="PROSITE" id="PS50294">
    <property type="entry name" value="WD_REPEATS_REGION"/>
    <property type="match status" value="2"/>
</dbReference>
<dbReference type="AlphaFoldDB" id="A0A7E5WZ45"/>
<reference evidence="5" key="1">
    <citation type="submission" date="2025-08" db="UniProtKB">
        <authorList>
            <consortium name="RefSeq"/>
        </authorList>
    </citation>
    <scope>IDENTIFICATION</scope>
</reference>
<evidence type="ECO:0000313" key="4">
    <source>
        <dbReference type="Proteomes" id="UP000322000"/>
    </source>
</evidence>
<dbReference type="Pfam" id="PF00400">
    <property type="entry name" value="WD40"/>
    <property type="match status" value="5"/>
</dbReference>
<dbReference type="GO" id="GO:0008360">
    <property type="term" value="P:regulation of cell shape"/>
    <property type="evidence" value="ECO:0007669"/>
    <property type="project" value="TreeGrafter"/>
</dbReference>
<evidence type="ECO:0000256" key="2">
    <source>
        <dbReference type="SAM" id="MobiDB-lite"/>
    </source>
</evidence>
<dbReference type="GO" id="GO:0007010">
    <property type="term" value="P:cytoskeleton organization"/>
    <property type="evidence" value="ECO:0007669"/>
    <property type="project" value="TreeGrafter"/>
</dbReference>
<evidence type="ECO:0000259" key="3">
    <source>
        <dbReference type="Pfam" id="PF25437"/>
    </source>
</evidence>
<dbReference type="SUPFAM" id="SSF50978">
    <property type="entry name" value="WD40 repeat-like"/>
    <property type="match status" value="1"/>
</dbReference>
<dbReference type="InterPro" id="IPR052060">
    <property type="entry name" value="Bromo_WD_repeat"/>
</dbReference>
<proteinExistence type="predicted"/>
<keyword evidence="4" id="KW-1185">Reference proteome</keyword>
<dbReference type="Pfam" id="PF25437">
    <property type="entry name" value="BRWD1_N"/>
    <property type="match status" value="1"/>
</dbReference>
<dbReference type="InterPro" id="IPR057452">
    <property type="entry name" value="BRWD/PHIP_N"/>
</dbReference>
<organism evidence="4 5">
    <name type="scientific">Trichoplusia ni</name>
    <name type="common">Cabbage looper</name>
    <dbReference type="NCBI Taxonomy" id="7111"/>
    <lineage>
        <taxon>Eukaryota</taxon>
        <taxon>Metazoa</taxon>
        <taxon>Ecdysozoa</taxon>
        <taxon>Arthropoda</taxon>
        <taxon>Hexapoda</taxon>
        <taxon>Insecta</taxon>
        <taxon>Pterygota</taxon>
        <taxon>Neoptera</taxon>
        <taxon>Endopterygota</taxon>
        <taxon>Lepidoptera</taxon>
        <taxon>Glossata</taxon>
        <taxon>Ditrysia</taxon>
        <taxon>Noctuoidea</taxon>
        <taxon>Noctuidae</taxon>
        <taxon>Plusiinae</taxon>
        <taxon>Trichoplusia</taxon>
    </lineage>
</organism>
<dbReference type="PANTHER" id="PTHR16266">
    <property type="entry name" value="WD REPEAT DOMAIN 9"/>
    <property type="match status" value="1"/>
</dbReference>
<feature type="domain" description="BRWD/PHIP N-terminal" evidence="3">
    <location>
        <begin position="4"/>
        <end position="84"/>
    </location>
</feature>
<dbReference type="RefSeq" id="XP_026745451.1">
    <property type="nucleotide sequence ID" value="XM_026889650.1"/>
</dbReference>
<name>A0A7E5WZ45_TRINI</name>
<feature type="repeat" description="WD" evidence="1">
    <location>
        <begin position="228"/>
        <end position="269"/>
    </location>
</feature>
<gene>
    <name evidence="5" type="primary">LOC113506814</name>
</gene>
<dbReference type="PROSITE" id="PS50082">
    <property type="entry name" value="WD_REPEATS_2"/>
    <property type="match status" value="2"/>
</dbReference>
<dbReference type="InterPro" id="IPR036322">
    <property type="entry name" value="WD40_repeat_dom_sf"/>
</dbReference>